<dbReference type="OrthoDB" id="2629817at2"/>
<evidence type="ECO:0000256" key="3">
    <source>
        <dbReference type="ARBA" id="ARBA00022989"/>
    </source>
</evidence>
<reference evidence="6 7" key="1">
    <citation type="journal article" date="2014" name="Appl. Environ. Microbiol.">
        <title>Insights into the Microbial Degradation of Rubber and Gutta-Percha by Analysis of the Complete Genome of Nocardia nova SH22a.</title>
        <authorList>
            <person name="Luo Q."/>
            <person name="Hiessl S."/>
            <person name="Poehlein A."/>
            <person name="Daniel R."/>
            <person name="Steinbuchel A."/>
        </authorList>
    </citation>
    <scope>NUCLEOTIDE SEQUENCE [LARGE SCALE GENOMIC DNA]</scope>
    <source>
        <strain evidence="6">SH22a</strain>
    </source>
</reference>
<evidence type="ECO:0000256" key="1">
    <source>
        <dbReference type="ARBA" id="ARBA00004141"/>
    </source>
</evidence>
<dbReference type="HOGENOM" id="CLU_126433_1_0_11"/>
<dbReference type="AlphaFoldDB" id="W5TSK4"/>
<gene>
    <name evidence="6" type="ORF">NONO_c74140</name>
</gene>
<dbReference type="Proteomes" id="UP000019150">
    <property type="component" value="Chromosome"/>
</dbReference>
<evidence type="ECO:0000256" key="4">
    <source>
        <dbReference type="ARBA" id="ARBA00023136"/>
    </source>
</evidence>
<proteinExistence type="predicted"/>
<name>W5TSK4_9NOCA</name>
<evidence type="ECO:0000256" key="2">
    <source>
        <dbReference type="ARBA" id="ARBA00022692"/>
    </source>
</evidence>
<dbReference type="RefSeq" id="WP_025353439.1">
    <property type="nucleotide sequence ID" value="NZ_CP006850.1"/>
</dbReference>
<dbReference type="Pfam" id="PF13564">
    <property type="entry name" value="DoxX_2"/>
    <property type="match status" value="1"/>
</dbReference>
<dbReference type="KEGG" id="nno:NONO_c74140"/>
<evidence type="ECO:0000313" key="7">
    <source>
        <dbReference type="Proteomes" id="UP000019150"/>
    </source>
</evidence>
<keyword evidence="7" id="KW-1185">Reference proteome</keyword>
<dbReference type="InterPro" id="IPR032808">
    <property type="entry name" value="DoxX"/>
</dbReference>
<evidence type="ECO:0000256" key="5">
    <source>
        <dbReference type="SAM" id="Phobius"/>
    </source>
</evidence>
<evidence type="ECO:0000313" key="6">
    <source>
        <dbReference type="EMBL" id="AHH22169.1"/>
    </source>
</evidence>
<dbReference type="eggNOG" id="ENOG5032C5T">
    <property type="taxonomic scope" value="Bacteria"/>
</dbReference>
<keyword evidence="2 5" id="KW-0812">Transmembrane</keyword>
<comment type="subcellular location">
    <subcellularLocation>
        <location evidence="1">Membrane</location>
        <topology evidence="1">Multi-pass membrane protein</topology>
    </subcellularLocation>
</comment>
<dbReference type="GO" id="GO:0016020">
    <property type="term" value="C:membrane"/>
    <property type="evidence" value="ECO:0007669"/>
    <property type="project" value="UniProtKB-SubCell"/>
</dbReference>
<accession>W5TSK4</accession>
<dbReference type="STRING" id="1415166.NONO_c74140"/>
<dbReference type="EMBL" id="CP006850">
    <property type="protein sequence ID" value="AHH22169.1"/>
    <property type="molecule type" value="Genomic_DNA"/>
</dbReference>
<sequence length="115" mass="11872">MHTAYVTVTIIAAVAAGAAALVDFVAADWVRGNMRNYGVPDWALIPLGVIKFAGAIGLLAGLVFPPIGVAAAIGLVVYFIGAVITVLRARYYTDLPYPMPFLALAVAAVCVLPAA</sequence>
<feature type="transmembrane region" description="Helical" evidence="5">
    <location>
        <begin position="6"/>
        <end position="30"/>
    </location>
</feature>
<protein>
    <submittedName>
        <fullName evidence="6">Putative membrane protein</fullName>
    </submittedName>
</protein>
<feature type="transmembrane region" description="Helical" evidence="5">
    <location>
        <begin position="95"/>
        <end position="114"/>
    </location>
</feature>
<keyword evidence="3 5" id="KW-1133">Transmembrane helix</keyword>
<organism evidence="6 7">
    <name type="scientific">Nocardia nova SH22a</name>
    <dbReference type="NCBI Taxonomy" id="1415166"/>
    <lineage>
        <taxon>Bacteria</taxon>
        <taxon>Bacillati</taxon>
        <taxon>Actinomycetota</taxon>
        <taxon>Actinomycetes</taxon>
        <taxon>Mycobacteriales</taxon>
        <taxon>Nocardiaceae</taxon>
        <taxon>Nocardia</taxon>
    </lineage>
</organism>
<keyword evidence="4 5" id="KW-0472">Membrane</keyword>
<feature type="transmembrane region" description="Helical" evidence="5">
    <location>
        <begin position="42"/>
        <end position="63"/>
    </location>
</feature>
<dbReference type="PATRIC" id="fig|1415166.3.peg.7607"/>
<feature type="transmembrane region" description="Helical" evidence="5">
    <location>
        <begin position="69"/>
        <end position="88"/>
    </location>
</feature>